<sequence length="185" mass="21555">MQDSNWPYRYDLLLRLRLIEVVAMWEGRVNTNHLIKYFGIKRQQASNDIKKYREDIAPNNLTYDKSAKAYTPSASFTAVLTTGSADEYLHLLERNSDLNLRFERLELGFGHIHQLPMPNRAISPEILRPIVKACQQNLRIEVDYRSINDPQPDGRVIAPHSIIYAANRWHVRAFCEKTKDIAILY</sequence>
<dbReference type="RefSeq" id="WP_272180170.1">
    <property type="nucleotide sequence ID" value="NZ_JAQOMS010000002.1"/>
</dbReference>
<evidence type="ECO:0000259" key="1">
    <source>
        <dbReference type="Pfam" id="PF13280"/>
    </source>
</evidence>
<evidence type="ECO:0000313" key="4">
    <source>
        <dbReference type="Proteomes" id="UP001528411"/>
    </source>
</evidence>
<name>A0ABT5FAK7_9GAMM</name>
<dbReference type="Pfam" id="PF13280">
    <property type="entry name" value="WYL"/>
    <property type="match status" value="1"/>
</dbReference>
<proteinExistence type="predicted"/>
<dbReference type="EMBL" id="JAQOMS010000002">
    <property type="protein sequence ID" value="MDC2888573.1"/>
    <property type="molecule type" value="Genomic_DNA"/>
</dbReference>
<dbReference type="InterPro" id="IPR059019">
    <property type="entry name" value="WHD_CapW"/>
</dbReference>
<keyword evidence="4" id="KW-1185">Reference proteome</keyword>
<reference evidence="3 4" key="1">
    <citation type="submission" date="2023-01" db="EMBL/GenBank/DDBJ databases">
        <title>Psychrosphaera sp. nov., isolated from marine algae.</title>
        <authorList>
            <person name="Bayburt H."/>
            <person name="Choi B.J."/>
            <person name="Kim J.M."/>
            <person name="Choi D.G."/>
            <person name="Jeon C.O."/>
        </authorList>
    </citation>
    <scope>NUCLEOTIDE SEQUENCE [LARGE SCALE GENOMIC DNA]</scope>
    <source>
        <strain evidence="3 4">G1-22</strain>
    </source>
</reference>
<organism evidence="3 4">
    <name type="scientific">Psychrosphaera algicola</name>
    <dbReference type="NCBI Taxonomy" id="3023714"/>
    <lineage>
        <taxon>Bacteria</taxon>
        <taxon>Pseudomonadati</taxon>
        <taxon>Pseudomonadota</taxon>
        <taxon>Gammaproteobacteria</taxon>
        <taxon>Alteromonadales</taxon>
        <taxon>Pseudoalteromonadaceae</taxon>
        <taxon>Psychrosphaera</taxon>
    </lineage>
</organism>
<accession>A0ABT5FAK7</accession>
<feature type="domain" description="DNA-binding transcriptional repressor CapW winged helix-turn-helix" evidence="2">
    <location>
        <begin position="11"/>
        <end position="93"/>
    </location>
</feature>
<dbReference type="PANTHER" id="PTHR34580:SF3">
    <property type="entry name" value="PROTEIN PAFB"/>
    <property type="match status" value="1"/>
</dbReference>
<dbReference type="Pfam" id="PF26109">
    <property type="entry name" value="WHD_BrxR"/>
    <property type="match status" value="1"/>
</dbReference>
<dbReference type="InterPro" id="IPR051534">
    <property type="entry name" value="CBASS_pafABC_assoc_protein"/>
</dbReference>
<protein>
    <submittedName>
        <fullName evidence="3">WYL domain-containing protein</fullName>
    </submittedName>
</protein>
<comment type="caution">
    <text evidence="3">The sequence shown here is derived from an EMBL/GenBank/DDBJ whole genome shotgun (WGS) entry which is preliminary data.</text>
</comment>
<dbReference type="Proteomes" id="UP001528411">
    <property type="component" value="Unassembled WGS sequence"/>
</dbReference>
<gene>
    <name evidence="3" type="ORF">PN838_07125</name>
</gene>
<dbReference type="PROSITE" id="PS52050">
    <property type="entry name" value="WYL"/>
    <property type="match status" value="1"/>
</dbReference>
<evidence type="ECO:0000313" key="3">
    <source>
        <dbReference type="EMBL" id="MDC2888573.1"/>
    </source>
</evidence>
<evidence type="ECO:0000259" key="2">
    <source>
        <dbReference type="Pfam" id="PF26109"/>
    </source>
</evidence>
<feature type="domain" description="WYL" evidence="1">
    <location>
        <begin position="125"/>
        <end position="181"/>
    </location>
</feature>
<dbReference type="InterPro" id="IPR026881">
    <property type="entry name" value="WYL_dom"/>
</dbReference>
<dbReference type="PANTHER" id="PTHR34580">
    <property type="match status" value="1"/>
</dbReference>